<evidence type="ECO:0000256" key="3">
    <source>
        <dbReference type="ARBA" id="ARBA00022692"/>
    </source>
</evidence>
<gene>
    <name evidence="8" type="ORF">PHISCL_05102</name>
</gene>
<feature type="transmembrane region" description="Helical" evidence="6">
    <location>
        <begin position="216"/>
        <end position="238"/>
    </location>
</feature>
<keyword evidence="2" id="KW-0813">Transport</keyword>
<evidence type="ECO:0000256" key="6">
    <source>
        <dbReference type="SAM" id="Phobius"/>
    </source>
</evidence>
<keyword evidence="5 6" id="KW-0472">Membrane</keyword>
<keyword evidence="9" id="KW-1185">Reference proteome</keyword>
<dbReference type="InterPro" id="IPR036259">
    <property type="entry name" value="MFS_trans_sf"/>
</dbReference>
<feature type="transmembrane region" description="Helical" evidence="6">
    <location>
        <begin position="12"/>
        <end position="30"/>
    </location>
</feature>
<dbReference type="OrthoDB" id="440755at2759"/>
<feature type="transmembrane region" description="Helical" evidence="6">
    <location>
        <begin position="67"/>
        <end position="90"/>
    </location>
</feature>
<evidence type="ECO:0000256" key="1">
    <source>
        <dbReference type="ARBA" id="ARBA00004141"/>
    </source>
</evidence>
<feature type="transmembrane region" description="Helical" evidence="6">
    <location>
        <begin position="323"/>
        <end position="341"/>
    </location>
</feature>
<feature type="transmembrane region" description="Helical" evidence="6">
    <location>
        <begin position="391"/>
        <end position="413"/>
    </location>
</feature>
<reference evidence="9" key="1">
    <citation type="submission" date="2017-02" db="EMBL/GenBank/DDBJ databases">
        <authorList>
            <person name="Tafer H."/>
            <person name="Lopandic K."/>
        </authorList>
    </citation>
    <scope>NUCLEOTIDE SEQUENCE [LARGE SCALE GENOMIC DNA]</scope>
    <source>
        <strain evidence="9">CBS 366.77</strain>
    </source>
</reference>
<feature type="transmembrane region" description="Helical" evidence="6">
    <location>
        <begin position="102"/>
        <end position="125"/>
    </location>
</feature>
<feature type="transmembrane region" description="Helical" evidence="6">
    <location>
        <begin position="291"/>
        <end position="311"/>
    </location>
</feature>
<dbReference type="EMBL" id="MVGC01000162">
    <property type="protein sequence ID" value="RJE22556.1"/>
    <property type="molecule type" value="Genomic_DNA"/>
</dbReference>
<sequence length="476" mass="51371">MQKEWSTSEGDLQWVISAYSITFGGFLLLGGRAGDMFGHRRVLLFGMAFFALFTMVCGLAPDFIGLVIARALQGIGAAFTIPSAQAHIAICFPDPGKKAQALGFWGVSGSVGFITGLILGGVLTAFLGWRWIFWISLIFSGVIIPAAFLVLPRPQPLPRTELPLDIDEPMLQQPLRNSLAVSCRRIVSRFDPLGILLSISGILLFTYSLTSANTAGWGAVRIIVPLVISVLLLISFVIHESRTPNGIAAPHLFRSKSFNVTLVLAVNTYAVRQACTYFLTLELQSFGNSAIHTSVMFIALGVSALIFNSLVGRLVPILGARTMFILGWIFAIPGVLLFAFIDRNTSYWRYTFPGMILYIAGIGAVYITANFIIVSSASISDQGAAAGVFNVALQVGGSVLGLAVVTAVAQGVQRNYGEKPLPHGGLGHVGYQSVYYSCAILCFIALVLSVFAIRVPESMHGSLWRRLKNRDMPRSG</sequence>
<feature type="transmembrane region" description="Helical" evidence="6">
    <location>
        <begin position="433"/>
        <end position="455"/>
    </location>
</feature>
<dbReference type="SUPFAM" id="SSF103473">
    <property type="entry name" value="MFS general substrate transporter"/>
    <property type="match status" value="1"/>
</dbReference>
<dbReference type="Pfam" id="PF07690">
    <property type="entry name" value="MFS_1"/>
    <property type="match status" value="1"/>
</dbReference>
<comment type="caution">
    <text evidence="8">The sequence shown here is derived from an EMBL/GenBank/DDBJ whole genome shotgun (WGS) entry which is preliminary data.</text>
</comment>
<feature type="transmembrane region" description="Helical" evidence="6">
    <location>
        <begin position="356"/>
        <end position="379"/>
    </location>
</feature>
<evidence type="ECO:0000259" key="7">
    <source>
        <dbReference type="PROSITE" id="PS50850"/>
    </source>
</evidence>
<accession>A0A3A2ZHP1</accession>
<dbReference type="CDD" id="cd17321">
    <property type="entry name" value="MFS_MMR_MDR_like"/>
    <property type="match status" value="1"/>
</dbReference>
<dbReference type="GO" id="GO:0022857">
    <property type="term" value="F:transmembrane transporter activity"/>
    <property type="evidence" value="ECO:0007669"/>
    <property type="project" value="InterPro"/>
</dbReference>
<evidence type="ECO:0000313" key="8">
    <source>
        <dbReference type="EMBL" id="RJE22556.1"/>
    </source>
</evidence>
<keyword evidence="3 6" id="KW-0812">Transmembrane</keyword>
<dbReference type="GO" id="GO:0016020">
    <property type="term" value="C:membrane"/>
    <property type="evidence" value="ECO:0007669"/>
    <property type="project" value="UniProtKB-SubCell"/>
</dbReference>
<dbReference type="PANTHER" id="PTHR42718:SF9">
    <property type="entry name" value="MAJOR FACILITATOR SUPERFAMILY MULTIDRUG TRANSPORTER MFSC"/>
    <property type="match status" value="1"/>
</dbReference>
<feature type="transmembrane region" description="Helical" evidence="6">
    <location>
        <begin position="193"/>
        <end position="210"/>
    </location>
</feature>
<feature type="transmembrane region" description="Helical" evidence="6">
    <location>
        <begin position="258"/>
        <end position="279"/>
    </location>
</feature>
<organism evidence="8 9">
    <name type="scientific">Aspergillus sclerotialis</name>
    <dbReference type="NCBI Taxonomy" id="2070753"/>
    <lineage>
        <taxon>Eukaryota</taxon>
        <taxon>Fungi</taxon>
        <taxon>Dikarya</taxon>
        <taxon>Ascomycota</taxon>
        <taxon>Pezizomycotina</taxon>
        <taxon>Eurotiomycetes</taxon>
        <taxon>Eurotiomycetidae</taxon>
        <taxon>Eurotiales</taxon>
        <taxon>Aspergillaceae</taxon>
        <taxon>Aspergillus</taxon>
        <taxon>Aspergillus subgen. Polypaecilum</taxon>
    </lineage>
</organism>
<dbReference type="Proteomes" id="UP000266188">
    <property type="component" value="Unassembled WGS sequence"/>
</dbReference>
<protein>
    <submittedName>
        <fullName evidence="8">Major Facilitator Superfamily</fullName>
    </submittedName>
</protein>
<evidence type="ECO:0000256" key="4">
    <source>
        <dbReference type="ARBA" id="ARBA00022989"/>
    </source>
</evidence>
<feature type="domain" description="Major facilitator superfamily (MFS) profile" evidence="7">
    <location>
        <begin position="1"/>
        <end position="457"/>
    </location>
</feature>
<feature type="transmembrane region" description="Helical" evidence="6">
    <location>
        <begin position="131"/>
        <end position="151"/>
    </location>
</feature>
<comment type="subcellular location">
    <subcellularLocation>
        <location evidence="1">Membrane</location>
        <topology evidence="1">Multi-pass membrane protein</topology>
    </subcellularLocation>
</comment>
<evidence type="ECO:0000256" key="5">
    <source>
        <dbReference type="ARBA" id="ARBA00023136"/>
    </source>
</evidence>
<dbReference type="Gene3D" id="1.20.1250.20">
    <property type="entry name" value="MFS general substrate transporter like domains"/>
    <property type="match status" value="1"/>
</dbReference>
<evidence type="ECO:0000313" key="9">
    <source>
        <dbReference type="Proteomes" id="UP000266188"/>
    </source>
</evidence>
<feature type="transmembrane region" description="Helical" evidence="6">
    <location>
        <begin position="42"/>
        <end position="61"/>
    </location>
</feature>
<dbReference type="InterPro" id="IPR011701">
    <property type="entry name" value="MFS"/>
</dbReference>
<proteinExistence type="predicted"/>
<dbReference type="Gene3D" id="1.20.1720.10">
    <property type="entry name" value="Multidrug resistance protein D"/>
    <property type="match status" value="1"/>
</dbReference>
<name>A0A3A2ZHP1_9EURO</name>
<dbReference type="PROSITE" id="PS50850">
    <property type="entry name" value="MFS"/>
    <property type="match status" value="1"/>
</dbReference>
<dbReference type="PANTHER" id="PTHR42718">
    <property type="entry name" value="MAJOR FACILITATOR SUPERFAMILY MULTIDRUG TRANSPORTER MFSC"/>
    <property type="match status" value="1"/>
</dbReference>
<evidence type="ECO:0000256" key="2">
    <source>
        <dbReference type="ARBA" id="ARBA00022448"/>
    </source>
</evidence>
<dbReference type="InterPro" id="IPR020846">
    <property type="entry name" value="MFS_dom"/>
</dbReference>
<dbReference type="AlphaFoldDB" id="A0A3A2ZHP1"/>
<keyword evidence="4 6" id="KW-1133">Transmembrane helix</keyword>
<dbReference type="STRING" id="2070753.A0A3A2ZHP1"/>